<proteinExistence type="predicted"/>
<protein>
    <submittedName>
        <fullName evidence="2">Alpha-ketoglutarate-dependent dioxygenase AlkB family protein</fullName>
    </submittedName>
</protein>
<gene>
    <name evidence="2" type="ORF">ACFSJ3_04485</name>
</gene>
<accession>A0ABW4XJF2</accession>
<dbReference type="InterPro" id="IPR027450">
    <property type="entry name" value="AlkB-like"/>
</dbReference>
<dbReference type="InterPro" id="IPR005123">
    <property type="entry name" value="Oxoglu/Fe-dep_dioxygenase_dom"/>
</dbReference>
<reference evidence="3" key="1">
    <citation type="journal article" date="2019" name="Int. J. Syst. Evol. Microbiol.">
        <title>The Global Catalogue of Microorganisms (GCM) 10K type strain sequencing project: providing services to taxonomists for standard genome sequencing and annotation.</title>
        <authorList>
            <consortium name="The Broad Institute Genomics Platform"/>
            <consortium name="The Broad Institute Genome Sequencing Center for Infectious Disease"/>
            <person name="Wu L."/>
            <person name="Ma J."/>
        </authorList>
    </citation>
    <scope>NUCLEOTIDE SEQUENCE [LARGE SCALE GENOMIC DNA]</scope>
    <source>
        <strain evidence="3">CGMCC 1.10992</strain>
    </source>
</reference>
<dbReference type="InterPro" id="IPR032852">
    <property type="entry name" value="ALKBH2"/>
</dbReference>
<dbReference type="RefSeq" id="WP_345338513.1">
    <property type="nucleotide sequence ID" value="NZ_BAABLI010000005.1"/>
</dbReference>
<dbReference type="InterPro" id="IPR037151">
    <property type="entry name" value="AlkB-like_sf"/>
</dbReference>
<feature type="domain" description="Fe2OG dioxygenase" evidence="1">
    <location>
        <begin position="101"/>
        <end position="198"/>
    </location>
</feature>
<dbReference type="Proteomes" id="UP001597380">
    <property type="component" value="Unassembled WGS sequence"/>
</dbReference>
<name>A0ABW4XJF2_9GAMM</name>
<dbReference type="Gene3D" id="2.60.120.590">
    <property type="entry name" value="Alpha-ketoglutarate-dependent dioxygenase AlkB-like"/>
    <property type="match status" value="1"/>
</dbReference>
<dbReference type="Pfam" id="PF13532">
    <property type="entry name" value="2OG-FeII_Oxy_2"/>
    <property type="match status" value="1"/>
</dbReference>
<dbReference type="PANTHER" id="PTHR31573">
    <property type="entry name" value="ALPHA-KETOGLUTARATE-DEPENDENT DIOXYGENASE ALKB HOMOLOG 2"/>
    <property type="match status" value="1"/>
</dbReference>
<keyword evidence="2" id="KW-0223">Dioxygenase</keyword>
<dbReference type="GO" id="GO:0051213">
    <property type="term" value="F:dioxygenase activity"/>
    <property type="evidence" value="ECO:0007669"/>
    <property type="project" value="UniProtKB-KW"/>
</dbReference>
<keyword evidence="2" id="KW-0560">Oxidoreductase</keyword>
<evidence type="ECO:0000313" key="2">
    <source>
        <dbReference type="EMBL" id="MFD2095232.1"/>
    </source>
</evidence>
<sequence length="200" mass="22748">MVSATKVGQQIVLPGASLWLVDQWCADSESVNIMNRLQSELDWNQPEITLFGRSNPIPRLQAWYGDAGTRYRYSGMTMQPEPWQPTLLALKQQLEQTLSYQFNSVLANLYRDGRDSMGWHSDNEPELGSAPVIASLSFGAPRRFQMRHKYQGYKFELVLGAGSLLVMSGVTQQHWQHAVPKQSKVHEPRINLTFRTVRGV</sequence>
<evidence type="ECO:0000259" key="1">
    <source>
        <dbReference type="PROSITE" id="PS51471"/>
    </source>
</evidence>
<evidence type="ECO:0000313" key="3">
    <source>
        <dbReference type="Proteomes" id="UP001597380"/>
    </source>
</evidence>
<dbReference type="PROSITE" id="PS51471">
    <property type="entry name" value="FE2OG_OXY"/>
    <property type="match status" value="1"/>
</dbReference>
<keyword evidence="3" id="KW-1185">Reference proteome</keyword>
<organism evidence="2 3">
    <name type="scientific">Corallincola platygyrae</name>
    <dbReference type="NCBI Taxonomy" id="1193278"/>
    <lineage>
        <taxon>Bacteria</taxon>
        <taxon>Pseudomonadati</taxon>
        <taxon>Pseudomonadota</taxon>
        <taxon>Gammaproteobacteria</taxon>
        <taxon>Alteromonadales</taxon>
        <taxon>Psychromonadaceae</taxon>
        <taxon>Corallincola</taxon>
    </lineage>
</organism>
<dbReference type="PANTHER" id="PTHR31573:SF1">
    <property type="entry name" value="DNA OXIDATIVE DEMETHYLASE ALKBH2"/>
    <property type="match status" value="1"/>
</dbReference>
<comment type="caution">
    <text evidence="2">The sequence shown here is derived from an EMBL/GenBank/DDBJ whole genome shotgun (WGS) entry which is preliminary data.</text>
</comment>
<dbReference type="EMBL" id="JBHUHT010000008">
    <property type="protein sequence ID" value="MFD2095232.1"/>
    <property type="molecule type" value="Genomic_DNA"/>
</dbReference>
<dbReference type="SUPFAM" id="SSF51197">
    <property type="entry name" value="Clavaminate synthase-like"/>
    <property type="match status" value="1"/>
</dbReference>